<feature type="non-terminal residue" evidence="2">
    <location>
        <position position="72"/>
    </location>
</feature>
<feature type="domain" description="DUF8040" evidence="1">
    <location>
        <begin position="12"/>
        <end position="72"/>
    </location>
</feature>
<evidence type="ECO:0000313" key="3">
    <source>
        <dbReference type="Proteomes" id="UP000297245"/>
    </source>
</evidence>
<keyword evidence="3" id="KW-1185">Reference proteome</keyword>
<dbReference type="Proteomes" id="UP000297245">
    <property type="component" value="Unassembled WGS sequence"/>
</dbReference>
<dbReference type="InterPro" id="IPR058353">
    <property type="entry name" value="DUF8040"/>
</dbReference>
<accession>A0A4S8L4X2</accession>
<dbReference type="EMBL" id="ML179651">
    <property type="protein sequence ID" value="THU83626.1"/>
    <property type="molecule type" value="Genomic_DNA"/>
</dbReference>
<sequence>SAPYYWKQDYHTSALTGAQWVQELKHGHPDRIHTELGMRLHVFLIFVEQLRQLGLGDGPQVTLEEKAAIFLY</sequence>
<name>A0A4S8L4X2_DENBC</name>
<organism evidence="2 3">
    <name type="scientific">Dendrothele bispora (strain CBS 962.96)</name>
    <dbReference type="NCBI Taxonomy" id="1314807"/>
    <lineage>
        <taxon>Eukaryota</taxon>
        <taxon>Fungi</taxon>
        <taxon>Dikarya</taxon>
        <taxon>Basidiomycota</taxon>
        <taxon>Agaricomycotina</taxon>
        <taxon>Agaricomycetes</taxon>
        <taxon>Agaricomycetidae</taxon>
        <taxon>Agaricales</taxon>
        <taxon>Agaricales incertae sedis</taxon>
        <taxon>Dendrothele</taxon>
    </lineage>
</organism>
<evidence type="ECO:0000259" key="1">
    <source>
        <dbReference type="Pfam" id="PF26138"/>
    </source>
</evidence>
<feature type="non-terminal residue" evidence="2">
    <location>
        <position position="1"/>
    </location>
</feature>
<dbReference type="OrthoDB" id="2430314at2759"/>
<dbReference type="Pfam" id="PF26138">
    <property type="entry name" value="DUF8040"/>
    <property type="match status" value="1"/>
</dbReference>
<proteinExistence type="predicted"/>
<dbReference type="AlphaFoldDB" id="A0A4S8L4X2"/>
<gene>
    <name evidence="2" type="ORF">K435DRAFT_631676</name>
</gene>
<reference evidence="2 3" key="1">
    <citation type="journal article" date="2019" name="Nat. Ecol. Evol.">
        <title>Megaphylogeny resolves global patterns of mushroom evolution.</title>
        <authorList>
            <person name="Varga T."/>
            <person name="Krizsan K."/>
            <person name="Foldi C."/>
            <person name="Dima B."/>
            <person name="Sanchez-Garcia M."/>
            <person name="Sanchez-Ramirez S."/>
            <person name="Szollosi G.J."/>
            <person name="Szarkandi J.G."/>
            <person name="Papp V."/>
            <person name="Albert L."/>
            <person name="Andreopoulos W."/>
            <person name="Angelini C."/>
            <person name="Antonin V."/>
            <person name="Barry K.W."/>
            <person name="Bougher N.L."/>
            <person name="Buchanan P."/>
            <person name="Buyck B."/>
            <person name="Bense V."/>
            <person name="Catcheside P."/>
            <person name="Chovatia M."/>
            <person name="Cooper J."/>
            <person name="Damon W."/>
            <person name="Desjardin D."/>
            <person name="Finy P."/>
            <person name="Geml J."/>
            <person name="Haridas S."/>
            <person name="Hughes K."/>
            <person name="Justo A."/>
            <person name="Karasinski D."/>
            <person name="Kautmanova I."/>
            <person name="Kiss B."/>
            <person name="Kocsube S."/>
            <person name="Kotiranta H."/>
            <person name="LaButti K.M."/>
            <person name="Lechner B.E."/>
            <person name="Liimatainen K."/>
            <person name="Lipzen A."/>
            <person name="Lukacs Z."/>
            <person name="Mihaltcheva S."/>
            <person name="Morgado L.N."/>
            <person name="Niskanen T."/>
            <person name="Noordeloos M.E."/>
            <person name="Ohm R.A."/>
            <person name="Ortiz-Santana B."/>
            <person name="Ovrebo C."/>
            <person name="Racz N."/>
            <person name="Riley R."/>
            <person name="Savchenko A."/>
            <person name="Shiryaev A."/>
            <person name="Soop K."/>
            <person name="Spirin V."/>
            <person name="Szebenyi C."/>
            <person name="Tomsovsky M."/>
            <person name="Tulloss R.E."/>
            <person name="Uehling J."/>
            <person name="Grigoriev I.V."/>
            <person name="Vagvolgyi C."/>
            <person name="Papp T."/>
            <person name="Martin F.M."/>
            <person name="Miettinen O."/>
            <person name="Hibbett D.S."/>
            <person name="Nagy L.G."/>
        </authorList>
    </citation>
    <scope>NUCLEOTIDE SEQUENCE [LARGE SCALE GENOMIC DNA]</scope>
    <source>
        <strain evidence="2 3">CBS 962.96</strain>
    </source>
</reference>
<evidence type="ECO:0000313" key="2">
    <source>
        <dbReference type="EMBL" id="THU83626.1"/>
    </source>
</evidence>
<protein>
    <recommendedName>
        <fullName evidence="1">DUF8040 domain-containing protein</fullName>
    </recommendedName>
</protein>